<dbReference type="GO" id="GO:0005096">
    <property type="term" value="F:GTPase activator activity"/>
    <property type="evidence" value="ECO:0007669"/>
    <property type="project" value="InterPro"/>
</dbReference>
<dbReference type="EMBL" id="CM018050">
    <property type="protein sequence ID" value="KAA8519025.1"/>
    <property type="molecule type" value="Genomic_DNA"/>
</dbReference>
<dbReference type="AlphaFoldDB" id="A0A5J4ZKA8"/>
<keyword evidence="2" id="KW-1185">Reference proteome</keyword>
<sequence length="276" mass="30045">MKIYDIKQQIHSQRQMAIDMQTGVLPPQRTASSSSLGPFDGNSMSLKSVNSVSLVDVASKPEQSAGNQQDRDITFPSLPAIIFIWRFWRACTIFKPPLVQQTLIHGMLLKILLDTCLSRVFNKVREQVAVHKPPSTANQYLGLGVSKDLNEDGFQRANSDNGTPIPLAPSHVRAQMHATNHKSTNPFDLPFDSDLESSNMFLDMSSLQAALPNAQMPPSFLGGVTQPSFPQNPSTPYIPDAPQGSLGFMTGQTPSTRVLNVSTKGPVASIEGNPFA</sequence>
<evidence type="ECO:0000313" key="2">
    <source>
        <dbReference type="Proteomes" id="UP000325577"/>
    </source>
</evidence>
<dbReference type="InterPro" id="IPR044820">
    <property type="entry name" value="AGD14-like"/>
</dbReference>
<dbReference type="PANTHER" id="PTHR46085">
    <property type="entry name" value="ARFGAP/RECO-RELATED"/>
    <property type="match status" value="1"/>
</dbReference>
<name>A0A5J4ZKA8_9ASTE</name>
<reference evidence="1 2" key="1">
    <citation type="submission" date="2019-09" db="EMBL/GenBank/DDBJ databases">
        <title>A chromosome-level genome assembly of the Chinese tupelo Nyssa sinensis.</title>
        <authorList>
            <person name="Yang X."/>
            <person name="Kang M."/>
            <person name="Yang Y."/>
            <person name="Xiong H."/>
            <person name="Wang M."/>
            <person name="Zhang Z."/>
            <person name="Wang Z."/>
            <person name="Wu H."/>
            <person name="Ma T."/>
            <person name="Liu J."/>
            <person name="Xi Z."/>
        </authorList>
    </citation>
    <scope>NUCLEOTIDE SEQUENCE [LARGE SCALE GENOMIC DNA]</scope>
    <source>
        <strain evidence="1">J267</strain>
        <tissue evidence="1">Leaf</tissue>
    </source>
</reference>
<proteinExistence type="predicted"/>
<dbReference type="PANTHER" id="PTHR46085:SF4">
    <property type="entry name" value="ADP-RIBOSYLATION FACTOR GTPASE-ACTIVATING PROTEIN AGD14-RELATED"/>
    <property type="match status" value="1"/>
</dbReference>
<protein>
    <submittedName>
        <fullName evidence="1">Uncharacterized protein</fullName>
    </submittedName>
</protein>
<gene>
    <name evidence="1" type="ORF">F0562_016201</name>
</gene>
<organism evidence="1 2">
    <name type="scientific">Nyssa sinensis</name>
    <dbReference type="NCBI Taxonomy" id="561372"/>
    <lineage>
        <taxon>Eukaryota</taxon>
        <taxon>Viridiplantae</taxon>
        <taxon>Streptophyta</taxon>
        <taxon>Embryophyta</taxon>
        <taxon>Tracheophyta</taxon>
        <taxon>Spermatophyta</taxon>
        <taxon>Magnoliopsida</taxon>
        <taxon>eudicotyledons</taxon>
        <taxon>Gunneridae</taxon>
        <taxon>Pentapetalae</taxon>
        <taxon>asterids</taxon>
        <taxon>Cornales</taxon>
        <taxon>Nyssaceae</taxon>
        <taxon>Nyssa</taxon>
    </lineage>
</organism>
<dbReference type="OrthoDB" id="6036at2759"/>
<evidence type="ECO:0000313" key="1">
    <source>
        <dbReference type="EMBL" id="KAA8519025.1"/>
    </source>
</evidence>
<accession>A0A5J4ZKA8</accession>
<dbReference type="Proteomes" id="UP000325577">
    <property type="component" value="Linkage Group LG7"/>
</dbReference>